<feature type="region of interest" description="Disordered" evidence="1">
    <location>
        <begin position="272"/>
        <end position="317"/>
    </location>
</feature>
<gene>
    <name evidence="3" type="ORF">Acy02nite_85700</name>
</gene>
<dbReference type="AlphaFoldDB" id="A0A919IRZ8"/>
<evidence type="ECO:0000313" key="3">
    <source>
        <dbReference type="EMBL" id="GID70689.1"/>
    </source>
</evidence>
<accession>A0A919IRZ8</accession>
<dbReference type="Proteomes" id="UP000619479">
    <property type="component" value="Unassembled WGS sequence"/>
</dbReference>
<dbReference type="EMBL" id="BOMH01000080">
    <property type="protein sequence ID" value="GID70689.1"/>
    <property type="molecule type" value="Genomic_DNA"/>
</dbReference>
<keyword evidence="2" id="KW-1133">Transmembrane helix</keyword>
<keyword evidence="2" id="KW-0812">Transmembrane</keyword>
<comment type="caution">
    <text evidence="3">The sequence shown here is derived from an EMBL/GenBank/DDBJ whole genome shotgun (WGS) entry which is preliminary data.</text>
</comment>
<organism evidence="3 4">
    <name type="scientific">Actinoplanes cyaneus</name>
    <dbReference type="NCBI Taxonomy" id="52696"/>
    <lineage>
        <taxon>Bacteria</taxon>
        <taxon>Bacillati</taxon>
        <taxon>Actinomycetota</taxon>
        <taxon>Actinomycetes</taxon>
        <taxon>Micromonosporales</taxon>
        <taxon>Micromonosporaceae</taxon>
        <taxon>Actinoplanes</taxon>
    </lineage>
</organism>
<feature type="transmembrane region" description="Helical" evidence="2">
    <location>
        <begin position="81"/>
        <end position="100"/>
    </location>
</feature>
<protein>
    <submittedName>
        <fullName evidence="3">Uncharacterized protein</fullName>
    </submittedName>
</protein>
<keyword evidence="2" id="KW-0472">Membrane</keyword>
<proteinExistence type="predicted"/>
<feature type="transmembrane region" description="Helical" evidence="2">
    <location>
        <begin position="41"/>
        <end position="61"/>
    </location>
</feature>
<reference evidence="3" key="1">
    <citation type="submission" date="2021-01" db="EMBL/GenBank/DDBJ databases">
        <title>Whole genome shotgun sequence of Actinoplanes cyaneus NBRC 14990.</title>
        <authorList>
            <person name="Komaki H."/>
            <person name="Tamura T."/>
        </authorList>
    </citation>
    <scope>NUCLEOTIDE SEQUENCE</scope>
    <source>
        <strain evidence="3">NBRC 14990</strain>
    </source>
</reference>
<evidence type="ECO:0000313" key="4">
    <source>
        <dbReference type="Proteomes" id="UP000619479"/>
    </source>
</evidence>
<keyword evidence="4" id="KW-1185">Reference proteome</keyword>
<dbReference type="RefSeq" id="WP_203754854.1">
    <property type="nucleotide sequence ID" value="NZ_BAAAUC010000067.1"/>
</dbReference>
<name>A0A919IRZ8_9ACTN</name>
<evidence type="ECO:0000256" key="1">
    <source>
        <dbReference type="SAM" id="MobiDB-lite"/>
    </source>
</evidence>
<evidence type="ECO:0000256" key="2">
    <source>
        <dbReference type="SAM" id="Phobius"/>
    </source>
</evidence>
<sequence length="317" mass="34267">MSMPALGPGNGDIAYRMQGLRHQPVELGLDESVPVWTLARLGLSAAVPALVVWAVSGFLALFVHAVSEPSMFDQSTPGDDVFAIGSLLSFIVFGMVLLSARVDESIAEWRTLIEERWQSADSAYAAIYGTLRRRGIPVEADAVRVRSDLLPPEAINNRLLISDRNHQIFISVFPYGSSLYLGWTMSRGRRGVTLLGQFLRDLAGGMSGRTGSIDRMLRAERVRALREAVHAAVREGADVAAQGVLVPPGQVFGAEVPVRDLRAQAVPSYAAPQAPAQHFVAPESYAPPQQPEPPAEQHRPRPHPHPAPSEGADPPIS</sequence>